<accession>A0A7G2E6A8</accession>
<feature type="region of interest" description="Disordered" evidence="1">
    <location>
        <begin position="1"/>
        <end position="51"/>
    </location>
</feature>
<gene>
    <name evidence="2" type="ORF">AT9943_LOCUS6716</name>
</gene>
<dbReference type="AlphaFoldDB" id="A0A7G2E6A8"/>
<evidence type="ECO:0000313" key="2">
    <source>
        <dbReference type="EMBL" id="CAD5318485.1"/>
    </source>
</evidence>
<reference evidence="2 3" key="1">
    <citation type="submission" date="2020-09" db="EMBL/GenBank/DDBJ databases">
        <authorList>
            <person name="Ashkenazy H."/>
        </authorList>
    </citation>
    <scope>NUCLEOTIDE SEQUENCE [LARGE SCALE GENOMIC DNA]</scope>
    <source>
        <strain evidence="3">cv. Cdm-0</strain>
    </source>
</reference>
<name>A0A7G2E6A8_ARATH</name>
<sequence>MDDSSVTSESDRESQDQEQDIKDVEKLEEIDQATQEELQKDPYFKEPANKRAQDLITEVSQEVLQEVTQATSIGPKTHFGKVYLVYTIFAGPHSPDNG</sequence>
<protein>
    <submittedName>
        <fullName evidence="2">(thale cress) hypothetical protein</fullName>
    </submittedName>
</protein>
<feature type="compositionally biased region" description="Basic and acidic residues" evidence="1">
    <location>
        <begin position="37"/>
        <end position="51"/>
    </location>
</feature>
<organism evidence="2 3">
    <name type="scientific">Arabidopsis thaliana</name>
    <name type="common">Mouse-ear cress</name>
    <dbReference type="NCBI Taxonomy" id="3702"/>
    <lineage>
        <taxon>Eukaryota</taxon>
        <taxon>Viridiplantae</taxon>
        <taxon>Streptophyta</taxon>
        <taxon>Embryophyta</taxon>
        <taxon>Tracheophyta</taxon>
        <taxon>Spermatophyta</taxon>
        <taxon>Magnoliopsida</taxon>
        <taxon>eudicotyledons</taxon>
        <taxon>Gunneridae</taxon>
        <taxon>Pentapetalae</taxon>
        <taxon>rosids</taxon>
        <taxon>malvids</taxon>
        <taxon>Brassicales</taxon>
        <taxon>Brassicaceae</taxon>
        <taxon>Camelineae</taxon>
        <taxon>Arabidopsis</taxon>
    </lineage>
</organism>
<evidence type="ECO:0000256" key="1">
    <source>
        <dbReference type="SAM" id="MobiDB-lite"/>
    </source>
</evidence>
<feature type="compositionally biased region" description="Basic and acidic residues" evidence="1">
    <location>
        <begin position="9"/>
        <end position="29"/>
    </location>
</feature>
<evidence type="ECO:0000313" key="3">
    <source>
        <dbReference type="Proteomes" id="UP000516314"/>
    </source>
</evidence>
<dbReference type="Proteomes" id="UP000516314">
    <property type="component" value="Chromosome 2"/>
</dbReference>
<proteinExistence type="predicted"/>
<dbReference type="EMBL" id="LR881467">
    <property type="protein sequence ID" value="CAD5318485.1"/>
    <property type="molecule type" value="Genomic_DNA"/>
</dbReference>